<sequence length="1283" mass="145038">MLATEGDLKSFFERTIEKAGLKVEEDSFTLAVEQSLFRRNIQLEILKANAKNNIVEEFIQQFEVFVDDLNTLKLCLQPTAIAGSIKGTYTTDSLVRILLSIDSVQPDLLDLLLEKLTHFISAGDDAELESFPKSILHQLRWLDHIVEPERLTAKIMEIISITPIEIQRELIVNLPEIVNDSEHKVVVAELQTLMEENANLMAPILDALSNLNLQKELLDNIREPIIDRLESADLDDLPIMIKFLLQSVDADNAQYVIGRIRSKLDLKSIYRLRDDKLFSQSTSSKAAQKTKKIPETLILESLRSGLQFNKMLRDVWLKVIGEVGDEQDHQLLDFIILIIMHSLKNIKKKAESIFRKKISSGVFSLSLLEETIINHHEALREYFGSLLSLAEAQLRACQNNMILGRAASVIYEACFRTFDSYYRQEVIGSLVTHIGSGASWEIDTALDCLLNIVTTCAKEAVPFSIFIKGILDYLDNLSITQIRVLFSIFSALASEGQKKGEDGILNDLNIVIRKQLSSSIEKYRQMGVVGALAIVKKIGSKDSVALRAGSSRIDDEVHMSQALKNPQLRQAIAVIEMTMESCKKSSSSLALAYDELSNIIESNMLDPRLTYWINENIACNFADVFLCEKLRELLNAFSDQKDEEMLGKCLIRLSHIEALEHELESILSYMPKISPSLHLLDLPETQEGNGATRSTQNKEITIQAPKKRVTEKAGSDREDDSTSVKASHTTQVTGTLPYFRELEMSVFKLLRCEQLKATHDPDVSPHEKSTLTYSDLRFLIKDLKEKLAFKLGQTTPSPFGRLKKKDNGSRFQMLARKGPQEVMSEVNEILPYLCRHLENAAQEIQVLGTDGDTTSERIEVECIDIILNTLIIIFSWSDLSSPDNEPILSKTLNNLASRIKLSTESPTNQLQELVQEAFEYVYKFSDLFQTASLSILLHKLLGKIMELAPQVQLLSPEIGKFSEKLLGCQWSDIHAIKSDDLGYLLRQRILHSEDPLGTIEEYASVILPGLFSGDVDLLEDHPLLTRETFLTFYKTVNNELINVVGQFQDRLEEQDALICHISKIVISWQNLVGFAKNCEKRPLLTLVLKNGRTFIELFLKKIMPCLDVNFRTYRNEILSIFKKIQNATRILQNVCSHSKVTKDLVLTANVPLTRKALETLFITGEEVSSQIPQDEIQDQESEAYGSSSHAPLKSAKIRRKRKAPPTHSNSNLDADEESNKHTRTEVPPEHRKLSNSQISNSDVEEETAEQYLNLEAIEDEMEEEDEEEEEEEEAQDSDGSILI</sequence>
<feature type="compositionally biased region" description="Basic and acidic residues" evidence="6">
    <location>
        <begin position="708"/>
        <end position="722"/>
    </location>
</feature>
<gene>
    <name evidence="7" type="ORF">K493DRAFT_356944</name>
</gene>
<keyword evidence="4" id="KW-0539">Nucleus</keyword>
<dbReference type="GO" id="GO:0000793">
    <property type="term" value="C:condensed chromosome"/>
    <property type="evidence" value="ECO:0007669"/>
    <property type="project" value="TreeGrafter"/>
</dbReference>
<evidence type="ECO:0000256" key="1">
    <source>
        <dbReference type="ARBA" id="ARBA00004123"/>
    </source>
</evidence>
<dbReference type="EMBL" id="MCFE01000386">
    <property type="protein sequence ID" value="ORX90317.1"/>
    <property type="molecule type" value="Genomic_DNA"/>
</dbReference>
<evidence type="ECO:0008006" key="9">
    <source>
        <dbReference type="Google" id="ProtNLM"/>
    </source>
</evidence>
<comment type="caution">
    <text evidence="7">The sequence shown here is derived from an EMBL/GenBank/DDBJ whole genome shotgun (WGS) entry which is preliminary data.</text>
</comment>
<evidence type="ECO:0000256" key="4">
    <source>
        <dbReference type="ARBA" id="ARBA00023242"/>
    </source>
</evidence>
<dbReference type="STRING" id="1314790.A0A1Y1XX46"/>
<dbReference type="GO" id="GO:0005634">
    <property type="term" value="C:nucleus"/>
    <property type="evidence" value="ECO:0007669"/>
    <property type="project" value="UniProtKB-SubCell"/>
</dbReference>
<reference evidence="7 8" key="1">
    <citation type="submission" date="2016-07" db="EMBL/GenBank/DDBJ databases">
        <title>Pervasive Adenine N6-methylation of Active Genes in Fungi.</title>
        <authorList>
            <consortium name="DOE Joint Genome Institute"/>
            <person name="Mondo S.J."/>
            <person name="Dannebaum R.O."/>
            <person name="Kuo R.C."/>
            <person name="Labutti K."/>
            <person name="Haridas S."/>
            <person name="Kuo A."/>
            <person name="Salamov A."/>
            <person name="Ahrendt S.R."/>
            <person name="Lipzen A."/>
            <person name="Sullivan W."/>
            <person name="Andreopoulos W.B."/>
            <person name="Clum A."/>
            <person name="Lindquist E."/>
            <person name="Daum C."/>
            <person name="Ramamoorthy G.K."/>
            <person name="Gryganskyi A."/>
            <person name="Culley D."/>
            <person name="Magnuson J.K."/>
            <person name="James T.Y."/>
            <person name="O'Malley M.A."/>
            <person name="Stajich J.E."/>
            <person name="Spatafora J.W."/>
            <person name="Visel A."/>
            <person name="Grigoriev I.V."/>
        </authorList>
    </citation>
    <scope>NUCLEOTIDE SEQUENCE [LARGE SCALE GENOMIC DNA]</scope>
    <source>
        <strain evidence="7 8">CBS 931.73</strain>
    </source>
</reference>
<name>A0A1Y1XX46_9FUNG</name>
<dbReference type="InParanoid" id="A0A1Y1XX46"/>
<comment type="similarity">
    <text evidence="5">Belongs to the Fanconi anemia protein FANCD2 family.</text>
</comment>
<evidence type="ECO:0000256" key="6">
    <source>
        <dbReference type="SAM" id="MobiDB-lite"/>
    </source>
</evidence>
<dbReference type="InterPro" id="IPR016024">
    <property type="entry name" value="ARM-type_fold"/>
</dbReference>
<feature type="compositionally biased region" description="Basic residues" evidence="6">
    <location>
        <begin position="1195"/>
        <end position="1204"/>
    </location>
</feature>
<dbReference type="OrthoDB" id="27031at2759"/>
<comment type="subcellular location">
    <subcellularLocation>
        <location evidence="1">Nucleus</location>
    </subcellularLocation>
</comment>
<evidence type="ECO:0000256" key="2">
    <source>
        <dbReference type="ARBA" id="ARBA00022499"/>
    </source>
</evidence>
<proteinExistence type="inferred from homology"/>
<protein>
    <recommendedName>
        <fullName evidence="9">Fanconi anemia group D2 protein</fullName>
    </recommendedName>
</protein>
<dbReference type="PANTHER" id="PTHR32086">
    <property type="entry name" value="FANCONI ANEMIA GROUP D2 PROTEIN"/>
    <property type="match status" value="1"/>
</dbReference>
<keyword evidence="2" id="KW-1017">Isopeptide bond</keyword>
<dbReference type="GO" id="GO:0031573">
    <property type="term" value="P:mitotic intra-S DNA damage checkpoint signaling"/>
    <property type="evidence" value="ECO:0007669"/>
    <property type="project" value="TreeGrafter"/>
</dbReference>
<keyword evidence="3" id="KW-0832">Ubl conjugation</keyword>
<dbReference type="GO" id="GO:1990918">
    <property type="term" value="P:double-strand break repair involved in meiotic recombination"/>
    <property type="evidence" value="ECO:0007669"/>
    <property type="project" value="TreeGrafter"/>
</dbReference>
<evidence type="ECO:0000256" key="5">
    <source>
        <dbReference type="ARBA" id="ARBA00093456"/>
    </source>
</evidence>
<evidence type="ECO:0000313" key="8">
    <source>
        <dbReference type="Proteomes" id="UP000193498"/>
    </source>
</evidence>
<feature type="compositionally biased region" description="Acidic residues" evidence="6">
    <location>
        <begin position="1256"/>
        <end position="1276"/>
    </location>
</feature>
<feature type="compositionally biased region" description="Polar residues" evidence="6">
    <location>
        <begin position="686"/>
        <end position="700"/>
    </location>
</feature>
<dbReference type="Proteomes" id="UP000193498">
    <property type="component" value="Unassembled WGS sequence"/>
</dbReference>
<dbReference type="Pfam" id="PF14631">
    <property type="entry name" value="FancD2"/>
    <property type="match status" value="2"/>
</dbReference>
<dbReference type="SUPFAM" id="SSF48371">
    <property type="entry name" value="ARM repeat"/>
    <property type="match status" value="1"/>
</dbReference>
<feature type="compositionally biased region" description="Basic and acidic residues" evidence="6">
    <location>
        <begin position="1217"/>
        <end position="1232"/>
    </location>
</feature>
<feature type="region of interest" description="Disordered" evidence="6">
    <location>
        <begin position="1168"/>
        <end position="1283"/>
    </location>
</feature>
<evidence type="ECO:0000313" key="7">
    <source>
        <dbReference type="EMBL" id="ORX90317.1"/>
    </source>
</evidence>
<dbReference type="InterPro" id="IPR029448">
    <property type="entry name" value="FANCD2"/>
</dbReference>
<evidence type="ECO:0000256" key="3">
    <source>
        <dbReference type="ARBA" id="ARBA00022843"/>
    </source>
</evidence>
<dbReference type="GO" id="GO:0007129">
    <property type="term" value="P:homologous chromosome pairing at meiosis"/>
    <property type="evidence" value="ECO:0007669"/>
    <property type="project" value="TreeGrafter"/>
</dbReference>
<dbReference type="GO" id="GO:0036297">
    <property type="term" value="P:interstrand cross-link repair"/>
    <property type="evidence" value="ECO:0007669"/>
    <property type="project" value="TreeGrafter"/>
</dbReference>
<organism evidence="7 8">
    <name type="scientific">Basidiobolus meristosporus CBS 931.73</name>
    <dbReference type="NCBI Taxonomy" id="1314790"/>
    <lineage>
        <taxon>Eukaryota</taxon>
        <taxon>Fungi</taxon>
        <taxon>Fungi incertae sedis</taxon>
        <taxon>Zoopagomycota</taxon>
        <taxon>Entomophthoromycotina</taxon>
        <taxon>Basidiobolomycetes</taxon>
        <taxon>Basidiobolales</taxon>
        <taxon>Basidiobolaceae</taxon>
        <taxon>Basidiobolus</taxon>
    </lineage>
</organism>
<dbReference type="GO" id="GO:0070182">
    <property type="term" value="F:DNA polymerase binding"/>
    <property type="evidence" value="ECO:0007669"/>
    <property type="project" value="TreeGrafter"/>
</dbReference>
<feature type="region of interest" description="Disordered" evidence="6">
    <location>
        <begin position="684"/>
        <end position="730"/>
    </location>
</feature>
<accession>A0A1Y1XX46</accession>
<keyword evidence="8" id="KW-1185">Reference proteome</keyword>
<dbReference type="PANTHER" id="PTHR32086:SF0">
    <property type="entry name" value="FANCONI ANEMIA GROUP D2 PROTEIN"/>
    <property type="match status" value="1"/>
</dbReference>